<evidence type="ECO:0000313" key="1">
    <source>
        <dbReference type="EMBL" id="TXI28728.1"/>
    </source>
</evidence>
<accession>A0A5C7VX72</accession>
<reference evidence="1 2" key="1">
    <citation type="submission" date="2018-09" db="EMBL/GenBank/DDBJ databases">
        <title>Metagenome Assembled Genomes from an Advanced Water Purification Facility.</title>
        <authorList>
            <person name="Stamps B.W."/>
            <person name="Spear J.R."/>
        </authorList>
    </citation>
    <scope>NUCLEOTIDE SEQUENCE [LARGE SCALE GENOMIC DNA]</scope>
    <source>
        <strain evidence="1">Bin_54_1</strain>
    </source>
</reference>
<evidence type="ECO:0000313" key="2">
    <source>
        <dbReference type="Proteomes" id="UP000321055"/>
    </source>
</evidence>
<dbReference type="Proteomes" id="UP000321055">
    <property type="component" value="Unassembled WGS sequence"/>
</dbReference>
<gene>
    <name evidence="1" type="ORF">E6Q60_06550</name>
</gene>
<evidence type="ECO:0008006" key="3">
    <source>
        <dbReference type="Google" id="ProtNLM"/>
    </source>
</evidence>
<organism evidence="1 2">
    <name type="scientific">Nitrosomonas oligotropha</name>
    <dbReference type="NCBI Taxonomy" id="42354"/>
    <lineage>
        <taxon>Bacteria</taxon>
        <taxon>Pseudomonadati</taxon>
        <taxon>Pseudomonadota</taxon>
        <taxon>Betaproteobacteria</taxon>
        <taxon>Nitrosomonadales</taxon>
        <taxon>Nitrosomonadaceae</taxon>
        <taxon>Nitrosomonas</taxon>
    </lineage>
</organism>
<sequence length="150" mass="16607">MRAARATSSGFLVNAKEFLAAGELILNRADGVSLPAYFLLGRSVELSLKAFLLGRGMNVTELKSKKYGHNLSSLLDVALEKGLELELKLEADEIGVIKLLSYDYMEKRFEYRDSGGTYYLPLIDVTERVTRKLATGLDSYCSRLSNSGKT</sequence>
<dbReference type="Gene3D" id="1.20.120.330">
    <property type="entry name" value="Nucleotidyltransferases domain 2"/>
    <property type="match status" value="1"/>
</dbReference>
<proteinExistence type="predicted"/>
<dbReference type="EMBL" id="SSFX01000043">
    <property type="protein sequence ID" value="TXI28728.1"/>
    <property type="molecule type" value="Genomic_DNA"/>
</dbReference>
<dbReference type="AlphaFoldDB" id="A0A5C7VX72"/>
<comment type="caution">
    <text evidence="1">The sequence shown here is derived from an EMBL/GenBank/DDBJ whole genome shotgun (WGS) entry which is preliminary data.</text>
</comment>
<name>A0A5C7VX72_9PROT</name>
<protein>
    <recommendedName>
        <fullName evidence="3">HEPN domain-containing protein</fullName>
    </recommendedName>
</protein>